<evidence type="ECO:0000256" key="1">
    <source>
        <dbReference type="SAM" id="MobiDB-lite"/>
    </source>
</evidence>
<dbReference type="InterPro" id="IPR024983">
    <property type="entry name" value="CHAT_dom"/>
</dbReference>
<sequence>MDNTEYISGADLTASLHDTSDSPHADREVDLEALVGNGTIEELNTAIDICQCVEEFEEHEPIKAKDKLVTHLLNSPFIERNEVLEQVIQLSRELYEDRAVVGDHILLSCRADNYSKALGHRYWHRGSSDDLFQAIELSEEAVAASPQATSILHNGIVMQQPSSEVHTLNTLAARLGERFQLTESMDCLNRSIHVLERLLSAVHGPKWDADRSNWSSNLASLLQRRYEQIGGDSTADIDRSIDLSRQTLRAMNENEGSTPKLLLDLGNAIAGRALATRNAADLDQAITLLRAARIITQATGLEGTEVGYNLALRLFQRHGVNDIDQAILIAESTLGSLPEEHPVWPHLQNLLGALCYEQYVEEPSPARARKVVELSRTALDSSHYPSVLYRVQAGRRVLRLCCELHDWQAAYEAAVTAIGLIPKLSMREIRNSDRQRILSADDVVGFSSDAAAAALNAGKSGYEVVKLLEMGRGSLASSVAELRTDITSLRQEHPVEAERFVELRNQLGADSHGQASASQEFDTLLSVIRQKPGFENFLKPPTYQSILDAAVEGPIVMLNQSKHRRGIDAIILKGDGIHTTNLQFSLEDISVSPGYLQDPTFLAHLWDSIVKPILESTGIGLPSTGNLLPRIWWIPIGALGSLPFHAAGRHFAAVADSVMDRAVSSYSSSIRGLLETRKRPSTLPQSSEDRAFLVGMSITPTPGCADLPYAIEEVQTVKGIFEDSEFRCRLLLNATALKQNVLEHLTNCAIFHFAGHAMEDALDPLRSTLLLHDNETDPMTVEDLLEVNLSEQSPYLAFLAACKTGSITRPQFQDQSIHLVAAYQLAGFRHVIGSLWSVEDQVSMTVATGTYMELLPAMTEGRVSRSLHAVTRELRDRVRVLHGVESTNQSRDIILVDDKHDNLGREEGNWVPFVHFGI</sequence>
<feature type="domain" description="CHAT" evidence="2">
    <location>
        <begin position="602"/>
        <end position="877"/>
    </location>
</feature>
<evidence type="ECO:0000259" key="2">
    <source>
        <dbReference type="Pfam" id="PF12770"/>
    </source>
</evidence>
<gene>
    <name evidence="3" type="ORF">NW768_006723</name>
</gene>
<dbReference type="Proteomes" id="UP001152024">
    <property type="component" value="Unassembled WGS sequence"/>
</dbReference>
<proteinExistence type="predicted"/>
<dbReference type="EMBL" id="JAOQBH010000010">
    <property type="protein sequence ID" value="KAJ4129754.1"/>
    <property type="molecule type" value="Genomic_DNA"/>
</dbReference>
<dbReference type="Gene3D" id="3.40.50.1460">
    <property type="match status" value="1"/>
</dbReference>
<name>A0ABQ8R961_FUSEQ</name>
<dbReference type="Gene3D" id="1.25.40.10">
    <property type="entry name" value="Tetratricopeptide repeat domain"/>
    <property type="match status" value="1"/>
</dbReference>
<organism evidence="3 4">
    <name type="scientific">Fusarium equiseti</name>
    <name type="common">Fusarium scirpi</name>
    <dbReference type="NCBI Taxonomy" id="61235"/>
    <lineage>
        <taxon>Eukaryota</taxon>
        <taxon>Fungi</taxon>
        <taxon>Dikarya</taxon>
        <taxon>Ascomycota</taxon>
        <taxon>Pezizomycotina</taxon>
        <taxon>Sordariomycetes</taxon>
        <taxon>Hypocreomycetidae</taxon>
        <taxon>Hypocreales</taxon>
        <taxon>Nectriaceae</taxon>
        <taxon>Fusarium</taxon>
        <taxon>Fusarium incarnatum-equiseti species complex</taxon>
    </lineage>
</organism>
<evidence type="ECO:0000313" key="3">
    <source>
        <dbReference type="EMBL" id="KAJ4129754.1"/>
    </source>
</evidence>
<comment type="caution">
    <text evidence="3">The sequence shown here is derived from an EMBL/GenBank/DDBJ whole genome shotgun (WGS) entry which is preliminary data.</text>
</comment>
<feature type="region of interest" description="Disordered" evidence="1">
    <location>
        <begin position="1"/>
        <end position="24"/>
    </location>
</feature>
<reference evidence="3" key="1">
    <citation type="submission" date="2022-09" db="EMBL/GenBank/DDBJ databases">
        <title>Fusarium specimens isolated from Avocado Roots.</title>
        <authorList>
            <person name="Stajich J."/>
            <person name="Roper C."/>
            <person name="Heimlech-Rivalta G."/>
        </authorList>
    </citation>
    <scope>NUCLEOTIDE SEQUENCE</scope>
    <source>
        <strain evidence="3">CF00095</strain>
    </source>
</reference>
<accession>A0ABQ8R961</accession>
<dbReference type="InterPro" id="IPR011990">
    <property type="entry name" value="TPR-like_helical_dom_sf"/>
</dbReference>
<keyword evidence="4" id="KW-1185">Reference proteome</keyword>
<protein>
    <recommendedName>
        <fullName evidence="2">CHAT domain-containing protein</fullName>
    </recommendedName>
</protein>
<dbReference type="Pfam" id="PF12770">
    <property type="entry name" value="CHAT"/>
    <property type="match status" value="1"/>
</dbReference>
<evidence type="ECO:0000313" key="4">
    <source>
        <dbReference type="Proteomes" id="UP001152024"/>
    </source>
</evidence>